<dbReference type="Proteomes" id="UP000678317">
    <property type="component" value="Unassembled WGS sequence"/>
</dbReference>
<proteinExistence type="predicted"/>
<feature type="compositionally biased region" description="Pro residues" evidence="1">
    <location>
        <begin position="48"/>
        <end position="58"/>
    </location>
</feature>
<evidence type="ECO:0000256" key="1">
    <source>
        <dbReference type="SAM" id="MobiDB-lite"/>
    </source>
</evidence>
<comment type="caution">
    <text evidence="2">The sequence shown here is derived from an EMBL/GenBank/DDBJ whole genome shotgun (WGS) entry which is preliminary data.</text>
</comment>
<evidence type="ECO:0000313" key="3">
    <source>
        <dbReference type="Proteomes" id="UP000678317"/>
    </source>
</evidence>
<reference evidence="2 3" key="1">
    <citation type="submission" date="2021-03" db="EMBL/GenBank/DDBJ databases">
        <title>novel species in genus Cellulomonas.</title>
        <authorList>
            <person name="Zhang G."/>
        </authorList>
    </citation>
    <scope>NUCLEOTIDE SEQUENCE [LARGE SCALE GENOMIC DNA]</scope>
    <source>
        <strain evidence="3">zg-ZUI188</strain>
    </source>
</reference>
<accession>A0ABS3SDN0</accession>
<dbReference type="EMBL" id="JAGFBM010000001">
    <property type="protein sequence ID" value="MBO3083091.1"/>
    <property type="molecule type" value="Genomic_DNA"/>
</dbReference>
<evidence type="ECO:0000313" key="2">
    <source>
        <dbReference type="EMBL" id="MBO3083091.1"/>
    </source>
</evidence>
<organism evidence="2 3">
    <name type="scientific">Cellulomonas fengjieae</name>
    <dbReference type="NCBI Taxonomy" id="2819978"/>
    <lineage>
        <taxon>Bacteria</taxon>
        <taxon>Bacillati</taxon>
        <taxon>Actinomycetota</taxon>
        <taxon>Actinomycetes</taxon>
        <taxon>Micrococcales</taxon>
        <taxon>Cellulomonadaceae</taxon>
        <taxon>Cellulomonas</taxon>
    </lineage>
</organism>
<keyword evidence="3" id="KW-1185">Reference proteome</keyword>
<gene>
    <name evidence="2" type="ORF">J4035_00420</name>
</gene>
<dbReference type="RefSeq" id="WP_208212876.1">
    <property type="nucleotide sequence ID" value="NZ_CP074404.1"/>
</dbReference>
<sequence>MSERDDAPDPVTATAPEAPPAPEDAADDESAPQPGAVFPVGGMGTGTAPPPVVPGRSI</sequence>
<protein>
    <submittedName>
        <fullName evidence="2">Uncharacterized protein</fullName>
    </submittedName>
</protein>
<name>A0ABS3SDN0_9CELL</name>
<feature type="region of interest" description="Disordered" evidence="1">
    <location>
        <begin position="1"/>
        <end position="58"/>
    </location>
</feature>